<evidence type="ECO:0000256" key="1">
    <source>
        <dbReference type="SAM" id="MobiDB-lite"/>
    </source>
</evidence>
<organism evidence="2 3">
    <name type="scientific">Rathayibacter tanaceti</name>
    <dbReference type="NCBI Taxonomy" id="1671680"/>
    <lineage>
        <taxon>Bacteria</taxon>
        <taxon>Bacillati</taxon>
        <taxon>Actinomycetota</taxon>
        <taxon>Actinomycetes</taxon>
        <taxon>Micrococcales</taxon>
        <taxon>Microbacteriaceae</taxon>
        <taxon>Rathayibacter</taxon>
    </lineage>
</organism>
<protein>
    <submittedName>
        <fullName evidence="2">Uncharacterized protein</fullName>
    </submittedName>
</protein>
<evidence type="ECO:0000313" key="2">
    <source>
        <dbReference type="EMBL" id="KZX21029.1"/>
    </source>
</evidence>
<feature type="compositionally biased region" description="Low complexity" evidence="1">
    <location>
        <begin position="1"/>
        <end position="17"/>
    </location>
</feature>
<feature type="region of interest" description="Disordered" evidence="1">
    <location>
        <begin position="1"/>
        <end position="34"/>
    </location>
</feature>
<dbReference type="EMBL" id="LIIN01000058">
    <property type="protein sequence ID" value="KZX21029.1"/>
    <property type="molecule type" value="Genomic_DNA"/>
</dbReference>
<comment type="caution">
    <text evidence="2">The sequence shown here is derived from an EMBL/GenBank/DDBJ whole genome shotgun (WGS) entry which is preliminary data.</text>
</comment>
<accession>A0A162GH51</accession>
<proteinExistence type="predicted"/>
<evidence type="ECO:0000313" key="3">
    <source>
        <dbReference type="Proteomes" id="UP000076717"/>
    </source>
</evidence>
<name>A0A162GH51_9MICO</name>
<keyword evidence="3" id="KW-1185">Reference proteome</keyword>
<reference evidence="2 3" key="1">
    <citation type="submission" date="2015-08" db="EMBL/GenBank/DDBJ databases">
        <title>Draft Genome Sequence of Rathayibacter sp. Strain VKM Ac-2596 Isolated from Leaf Gall Induced by Plant-Parasitic Nematodes.</title>
        <authorList>
            <person name="Vasilenko O.V."/>
            <person name="Starodumova I.P."/>
            <person name="Tarlachkov S.V."/>
            <person name="Dorofeeva L.V."/>
            <person name="Evtushenko L.I."/>
        </authorList>
    </citation>
    <scope>NUCLEOTIDE SEQUENCE [LARGE SCALE GENOMIC DNA]</scope>
    <source>
        <strain evidence="2 3">VKM Ac-2596</strain>
    </source>
</reference>
<dbReference type="Proteomes" id="UP000076717">
    <property type="component" value="Unassembled WGS sequence"/>
</dbReference>
<gene>
    <name evidence="2" type="ORF">ACH61_01864</name>
</gene>
<sequence>MRGAGRAARKSAAQAEGGDPGNDTPEVAERVGFA</sequence>
<dbReference type="AlphaFoldDB" id="A0A162GH51"/>